<protein>
    <submittedName>
        <fullName evidence="1">Uncharacterized protein</fullName>
    </submittedName>
</protein>
<dbReference type="InterPro" id="IPR021109">
    <property type="entry name" value="Peptidase_aspartic_dom_sf"/>
</dbReference>
<dbReference type="Proteomes" id="UP000288805">
    <property type="component" value="Unassembled WGS sequence"/>
</dbReference>
<dbReference type="PANTHER" id="PTHR33067">
    <property type="entry name" value="RNA-DIRECTED DNA POLYMERASE-RELATED"/>
    <property type="match status" value="1"/>
</dbReference>
<proteinExistence type="predicted"/>
<dbReference type="EMBL" id="QGNW01002667">
    <property type="protein sequence ID" value="RVW13064.1"/>
    <property type="molecule type" value="Genomic_DNA"/>
</dbReference>
<sequence>MDPPPEDQNSQHGQGAGYKAPYCALLPFPWNGSENPYAHIKEFEEVYGGNQCCPHHGLIHGSWPNNNAPYGNTIIQAGEPSKFFLETRPPPYNHKPNPSTSTNLFSGASHCELSKVMGDFVGEQRQSLPIASKIENVESSQIKRMEGMQNDLSQKIDNIQYSISRLTNIKTVMRRESFPLKQARIPRVFMTTCARSREGLHVTKNAFLIEQVSAIIQSKSPVKYKDLGCPTISVNIGGTHVEKALLDLGASMNLLPYSVYKQMRLGGLKPTAITLSLVTAHIWEYDLGINIFTMQRHLHPRRRGRMRSHHVSLEETEEILPLFNQEDLQGATVEDPKACFEAASY</sequence>
<organism evidence="1 2">
    <name type="scientific">Vitis vinifera</name>
    <name type="common">Grape</name>
    <dbReference type="NCBI Taxonomy" id="29760"/>
    <lineage>
        <taxon>Eukaryota</taxon>
        <taxon>Viridiplantae</taxon>
        <taxon>Streptophyta</taxon>
        <taxon>Embryophyta</taxon>
        <taxon>Tracheophyta</taxon>
        <taxon>Spermatophyta</taxon>
        <taxon>Magnoliopsida</taxon>
        <taxon>eudicotyledons</taxon>
        <taxon>Gunneridae</taxon>
        <taxon>Pentapetalae</taxon>
        <taxon>rosids</taxon>
        <taxon>Vitales</taxon>
        <taxon>Vitaceae</taxon>
        <taxon>Viteae</taxon>
        <taxon>Vitis</taxon>
    </lineage>
</organism>
<evidence type="ECO:0000313" key="1">
    <source>
        <dbReference type="EMBL" id="RVW13064.1"/>
    </source>
</evidence>
<evidence type="ECO:0000313" key="2">
    <source>
        <dbReference type="Proteomes" id="UP000288805"/>
    </source>
</evidence>
<dbReference type="AlphaFoldDB" id="A0A438BQ25"/>
<accession>A0A438BQ25</accession>
<name>A0A438BQ25_VITVI</name>
<dbReference type="PANTHER" id="PTHR33067:SF32">
    <property type="entry name" value="ASPARTIC PEPTIDASE DDI1-TYPE DOMAIN-CONTAINING PROTEIN"/>
    <property type="match status" value="1"/>
</dbReference>
<comment type="caution">
    <text evidence="1">The sequence shown here is derived from an EMBL/GenBank/DDBJ whole genome shotgun (WGS) entry which is preliminary data.</text>
</comment>
<gene>
    <name evidence="1" type="ORF">CK203_108974</name>
</gene>
<reference evidence="1 2" key="1">
    <citation type="journal article" date="2018" name="PLoS Genet.">
        <title>Population sequencing reveals clonal diversity and ancestral inbreeding in the grapevine cultivar Chardonnay.</title>
        <authorList>
            <person name="Roach M.J."/>
            <person name="Johnson D.L."/>
            <person name="Bohlmann J."/>
            <person name="van Vuuren H.J."/>
            <person name="Jones S.J."/>
            <person name="Pretorius I.S."/>
            <person name="Schmidt S.A."/>
            <person name="Borneman A.R."/>
        </authorList>
    </citation>
    <scope>NUCLEOTIDE SEQUENCE [LARGE SCALE GENOMIC DNA]</scope>
    <source>
        <strain evidence="2">cv. Chardonnay</strain>
        <tissue evidence="1">Leaf</tissue>
    </source>
</reference>
<dbReference type="Gene3D" id="2.40.70.10">
    <property type="entry name" value="Acid Proteases"/>
    <property type="match status" value="1"/>
</dbReference>